<evidence type="ECO:0000256" key="1">
    <source>
        <dbReference type="ARBA" id="ARBA00022679"/>
    </source>
</evidence>
<dbReference type="InterPro" id="IPR008278">
    <property type="entry name" value="4-PPantetheinyl_Trfase_dom"/>
</dbReference>
<dbReference type="AlphaFoldDB" id="S7TAJ7"/>
<name>S7TAJ7_DESML</name>
<evidence type="ECO:0000313" key="4">
    <source>
        <dbReference type="Proteomes" id="UP000014977"/>
    </source>
</evidence>
<dbReference type="Pfam" id="PF01648">
    <property type="entry name" value="ACPS"/>
    <property type="match status" value="1"/>
</dbReference>
<dbReference type="eggNOG" id="COG2091">
    <property type="taxonomic scope" value="Bacteria"/>
</dbReference>
<feature type="domain" description="4'-phosphopantetheinyl transferase" evidence="2">
    <location>
        <begin position="90"/>
        <end position="184"/>
    </location>
</feature>
<keyword evidence="4" id="KW-1185">Reference proteome</keyword>
<evidence type="ECO:0000313" key="3">
    <source>
        <dbReference type="EMBL" id="EPR34152.1"/>
    </source>
</evidence>
<dbReference type="GO" id="GO:0008897">
    <property type="term" value="F:holo-[acyl-carrier-protein] synthase activity"/>
    <property type="evidence" value="ECO:0007669"/>
    <property type="project" value="InterPro"/>
</dbReference>
<accession>S7TAJ7</accession>
<reference evidence="3 4" key="1">
    <citation type="journal article" date="2013" name="Genome Announc.">
        <title>Draft genome sequences for three mercury-methylating, sulfate-reducing bacteria.</title>
        <authorList>
            <person name="Brown S.D."/>
            <person name="Hurt R.A.Jr."/>
            <person name="Gilmour C.C."/>
            <person name="Elias D.A."/>
        </authorList>
    </citation>
    <scope>NUCLEOTIDE SEQUENCE [LARGE SCALE GENOMIC DNA]</scope>
    <source>
        <strain evidence="3 4">DSM 2059</strain>
    </source>
</reference>
<dbReference type="EMBL" id="ATHJ01000119">
    <property type="protein sequence ID" value="EPR34152.1"/>
    <property type="molecule type" value="Genomic_DNA"/>
</dbReference>
<dbReference type="Proteomes" id="UP000014977">
    <property type="component" value="Unassembled WGS sequence"/>
</dbReference>
<dbReference type="GO" id="GO:0000287">
    <property type="term" value="F:magnesium ion binding"/>
    <property type="evidence" value="ECO:0007669"/>
    <property type="project" value="InterPro"/>
</dbReference>
<organism evidence="3 4">
    <name type="scientific">Desulfococcus multivorans DSM 2059</name>
    <dbReference type="NCBI Taxonomy" id="1121405"/>
    <lineage>
        <taxon>Bacteria</taxon>
        <taxon>Pseudomonadati</taxon>
        <taxon>Thermodesulfobacteriota</taxon>
        <taxon>Desulfobacteria</taxon>
        <taxon>Desulfobacterales</taxon>
        <taxon>Desulfococcaceae</taxon>
        <taxon>Desulfococcus</taxon>
    </lineage>
</organism>
<dbReference type="InterPro" id="IPR037143">
    <property type="entry name" value="4-PPantetheinyl_Trfase_dom_sf"/>
</dbReference>
<dbReference type="OrthoDB" id="9808281at2"/>
<sequence>MALSPEAAVHPVILRVPADAYLPLAPRDRVRFLSGYARQALILSAALRGVVLAPDQLVKDSLGRPLSVGGGYWSVSHKPQYVAGIFSPEPVGIDIERIRPYNLRLQSKVATNHEWRLVKSDTPDAFFRFWTAKEAVLKIGGIGIADLLKCRVRHVDGRRGLSLRYRHRDYRVCHTCVEDHIAAVVLGKFPVQWRFPELP</sequence>
<dbReference type="STRING" id="897.B2D07_13655"/>
<evidence type="ECO:0000259" key="2">
    <source>
        <dbReference type="Pfam" id="PF01648"/>
    </source>
</evidence>
<dbReference type="Gene3D" id="3.90.470.20">
    <property type="entry name" value="4'-phosphopantetheinyl transferase domain"/>
    <property type="match status" value="2"/>
</dbReference>
<gene>
    <name evidence="3" type="ORF">dsmv_3364</name>
</gene>
<proteinExistence type="predicted"/>
<dbReference type="SUPFAM" id="SSF56214">
    <property type="entry name" value="4'-phosphopantetheinyl transferase"/>
    <property type="match status" value="1"/>
</dbReference>
<comment type="caution">
    <text evidence="3">The sequence shown here is derived from an EMBL/GenBank/DDBJ whole genome shotgun (WGS) entry which is preliminary data.</text>
</comment>
<keyword evidence="1 3" id="KW-0808">Transferase</keyword>
<protein>
    <submittedName>
        <fullName evidence="3">4'-phosphopantetheinyl transferase</fullName>
    </submittedName>
</protein>
<dbReference type="RefSeq" id="WP_020878497.1">
    <property type="nucleotide sequence ID" value="NZ_ATHJ01000119.1"/>
</dbReference>